<keyword evidence="4" id="KW-0653">Protein transport</keyword>
<dbReference type="VEuPathDB" id="ToxoDB:ETH2_1117000"/>
<sequence>MTDTAGLNKYKLVFLGEQAVGKTSIITRFMYDTFDNNYQATIGIDFLSKTLYLEDRTVRLQLWDTAGQERFRSLIPSYIRDSSAAVVVYDITNRASFINTTKWIEDVWAERGKDVVIALVGNKTDLSDRRQVSPEEGEQKAREQGILFIETSAKAGHNVKTLFRKLAAALPGLETQQSASDAQMVDVQLNATPQQQDLSRKASGCSC</sequence>
<evidence type="ECO:0000256" key="3">
    <source>
        <dbReference type="ARBA" id="ARBA00022741"/>
    </source>
</evidence>
<name>H9B9D8_EIMTE</name>
<dbReference type="PROSITE" id="PS51419">
    <property type="entry name" value="RAB"/>
    <property type="match status" value="1"/>
</dbReference>
<evidence type="ECO:0000256" key="6">
    <source>
        <dbReference type="ARBA" id="ARBA00023288"/>
    </source>
</evidence>
<keyword evidence="3" id="KW-0547">Nucleotide-binding</keyword>
<dbReference type="PANTHER" id="PTHR47977">
    <property type="entry name" value="RAS-RELATED PROTEIN RAB"/>
    <property type="match status" value="1"/>
</dbReference>
<dbReference type="GO" id="GO:0005525">
    <property type="term" value="F:GTP binding"/>
    <property type="evidence" value="ECO:0007669"/>
    <property type="project" value="UniProtKB-KW"/>
</dbReference>
<evidence type="ECO:0000313" key="8">
    <source>
        <dbReference type="EMBL" id="AET50598.1"/>
    </source>
</evidence>
<dbReference type="NCBIfam" id="TIGR00231">
    <property type="entry name" value="small_GTP"/>
    <property type="match status" value="1"/>
</dbReference>
<dbReference type="SUPFAM" id="SSF52540">
    <property type="entry name" value="P-loop containing nucleoside triphosphate hydrolases"/>
    <property type="match status" value="1"/>
</dbReference>
<dbReference type="EMBL" id="JN987375">
    <property type="protein sequence ID" value="AET50598.1"/>
    <property type="molecule type" value="mRNA"/>
</dbReference>
<dbReference type="FunFam" id="3.40.50.300:FF:000229">
    <property type="entry name" value="Probable Ras-related protein Rab-6A"/>
    <property type="match status" value="1"/>
</dbReference>
<dbReference type="CDD" id="cd01861">
    <property type="entry name" value="Rab6"/>
    <property type="match status" value="1"/>
</dbReference>
<dbReference type="AlphaFoldDB" id="H9B9D8"/>
<dbReference type="PRINTS" id="PR00449">
    <property type="entry name" value="RASTRNSFRMNG"/>
</dbReference>
<evidence type="ECO:0000256" key="4">
    <source>
        <dbReference type="ARBA" id="ARBA00022927"/>
    </source>
</evidence>
<reference evidence="8" key="1">
    <citation type="journal article" date="2012" name="BMC Genomics">
        <title>Characterisation of full-length cDNA sequences provides insights into the Eimeria tenella transcriptome.</title>
        <authorList>
            <person name="Amiruddin N."/>
            <person name="Lee X.W."/>
            <person name="Blake D.P."/>
            <person name="Suzuki Y."/>
            <person name="Tay Y.L."/>
            <person name="Lim L.S."/>
            <person name="Tomley F.M."/>
            <person name="Watanabe J."/>
            <person name="Sugimoto C."/>
            <person name="Wan K.L."/>
        </authorList>
    </citation>
    <scope>NUCLEOTIDE SEQUENCE</scope>
    <source>
        <strain evidence="8">Houghton</strain>
    </source>
</reference>
<proteinExistence type="evidence at transcript level"/>
<evidence type="ECO:0000256" key="5">
    <source>
        <dbReference type="ARBA" id="ARBA00023134"/>
    </source>
</evidence>
<dbReference type="SMART" id="SM00176">
    <property type="entry name" value="RAN"/>
    <property type="match status" value="1"/>
</dbReference>
<dbReference type="VEuPathDB" id="ToxoDB:ETH_00042135"/>
<keyword evidence="2" id="KW-0813">Transport</keyword>
<dbReference type="SMART" id="SM00174">
    <property type="entry name" value="RHO"/>
    <property type="match status" value="1"/>
</dbReference>
<dbReference type="GO" id="GO:0015031">
    <property type="term" value="P:protein transport"/>
    <property type="evidence" value="ECO:0007669"/>
    <property type="project" value="UniProtKB-KW"/>
</dbReference>
<evidence type="ECO:0008006" key="9">
    <source>
        <dbReference type="Google" id="ProtNLM"/>
    </source>
</evidence>
<dbReference type="PROSITE" id="PS51420">
    <property type="entry name" value="RHO"/>
    <property type="match status" value="1"/>
</dbReference>
<evidence type="ECO:0000256" key="7">
    <source>
        <dbReference type="ARBA" id="ARBA00023289"/>
    </source>
</evidence>
<dbReference type="SMART" id="SM00175">
    <property type="entry name" value="RAB"/>
    <property type="match status" value="1"/>
</dbReference>
<accession>H9B9D8</accession>
<dbReference type="InterPro" id="IPR027417">
    <property type="entry name" value="P-loop_NTPase"/>
</dbReference>
<dbReference type="InterPro" id="IPR001806">
    <property type="entry name" value="Small_GTPase"/>
</dbReference>
<comment type="similarity">
    <text evidence="1">Belongs to the small GTPase superfamily. Rab family.</text>
</comment>
<evidence type="ECO:0000256" key="1">
    <source>
        <dbReference type="ARBA" id="ARBA00006270"/>
    </source>
</evidence>
<dbReference type="Gene3D" id="3.40.50.300">
    <property type="entry name" value="P-loop containing nucleotide triphosphate hydrolases"/>
    <property type="match status" value="1"/>
</dbReference>
<keyword evidence="7" id="KW-0636">Prenylation</keyword>
<dbReference type="InterPro" id="IPR050227">
    <property type="entry name" value="Rab"/>
</dbReference>
<dbReference type="InterPro" id="IPR005225">
    <property type="entry name" value="Small_GTP-bd"/>
</dbReference>
<keyword evidence="6" id="KW-0449">Lipoprotein</keyword>
<dbReference type="GO" id="GO:0003924">
    <property type="term" value="F:GTPase activity"/>
    <property type="evidence" value="ECO:0007669"/>
    <property type="project" value="InterPro"/>
</dbReference>
<evidence type="ECO:0000256" key="2">
    <source>
        <dbReference type="ARBA" id="ARBA00022448"/>
    </source>
</evidence>
<keyword evidence="5" id="KW-0342">GTP-binding</keyword>
<dbReference type="Pfam" id="PF00071">
    <property type="entry name" value="Ras"/>
    <property type="match status" value="1"/>
</dbReference>
<organism evidence="8">
    <name type="scientific">Eimeria tenella</name>
    <name type="common">Coccidian parasite</name>
    <dbReference type="NCBI Taxonomy" id="5802"/>
    <lineage>
        <taxon>Eukaryota</taxon>
        <taxon>Sar</taxon>
        <taxon>Alveolata</taxon>
        <taxon>Apicomplexa</taxon>
        <taxon>Conoidasida</taxon>
        <taxon>Coccidia</taxon>
        <taxon>Eucoccidiorida</taxon>
        <taxon>Eimeriorina</taxon>
        <taxon>Eimeriidae</taxon>
        <taxon>Eimeria</taxon>
    </lineage>
</organism>
<dbReference type="SMART" id="SM00173">
    <property type="entry name" value="RAS"/>
    <property type="match status" value="1"/>
</dbReference>
<protein>
    <recommendedName>
        <fullName evidence="9">Ras family domain-containing protein</fullName>
    </recommendedName>
</protein>
<dbReference type="PROSITE" id="PS51421">
    <property type="entry name" value="RAS"/>
    <property type="match status" value="1"/>
</dbReference>